<dbReference type="AlphaFoldDB" id="A0A7W7IRQ8"/>
<dbReference type="Proteomes" id="UP000539957">
    <property type="component" value="Unassembled WGS sequence"/>
</dbReference>
<protein>
    <submittedName>
        <fullName evidence="2">CelD/BcsL family acetyltransferase involved in cellulose biosynthesis</fullName>
    </submittedName>
</protein>
<keyword evidence="3" id="KW-1185">Reference proteome</keyword>
<gene>
    <name evidence="2" type="ORF">HNP32_003073</name>
</gene>
<evidence type="ECO:0000259" key="1">
    <source>
        <dbReference type="Pfam" id="PF13480"/>
    </source>
</evidence>
<dbReference type="RefSeq" id="WP_184272415.1">
    <property type="nucleotide sequence ID" value="NZ_JACHKY010000006.1"/>
</dbReference>
<reference evidence="2 3" key="1">
    <citation type="submission" date="2020-08" db="EMBL/GenBank/DDBJ databases">
        <title>Functional genomics of gut bacteria from endangered species of beetles.</title>
        <authorList>
            <person name="Carlos-Shanley C."/>
        </authorList>
    </citation>
    <scope>NUCLEOTIDE SEQUENCE [LARGE SCALE GENOMIC DNA]</scope>
    <source>
        <strain evidence="2 3">S00123</strain>
    </source>
</reference>
<dbReference type="GO" id="GO:0016740">
    <property type="term" value="F:transferase activity"/>
    <property type="evidence" value="ECO:0007669"/>
    <property type="project" value="UniProtKB-KW"/>
</dbReference>
<feature type="domain" description="BioF2-like acetyltransferase" evidence="1">
    <location>
        <begin position="156"/>
        <end position="297"/>
    </location>
</feature>
<dbReference type="EMBL" id="JACHKY010000006">
    <property type="protein sequence ID" value="MBB4799315.1"/>
    <property type="molecule type" value="Genomic_DNA"/>
</dbReference>
<dbReference type="InterPro" id="IPR038740">
    <property type="entry name" value="BioF2-like_GNAT_dom"/>
</dbReference>
<keyword evidence="2" id="KW-0808">Transferase</keyword>
<proteinExistence type="predicted"/>
<organism evidence="2 3">
    <name type="scientific">Brevundimonas bullata</name>
    <dbReference type="NCBI Taxonomy" id="13160"/>
    <lineage>
        <taxon>Bacteria</taxon>
        <taxon>Pseudomonadati</taxon>
        <taxon>Pseudomonadota</taxon>
        <taxon>Alphaproteobacteria</taxon>
        <taxon>Caulobacterales</taxon>
        <taxon>Caulobacteraceae</taxon>
        <taxon>Brevundimonas</taxon>
    </lineage>
</organism>
<evidence type="ECO:0000313" key="2">
    <source>
        <dbReference type="EMBL" id="MBB4799315.1"/>
    </source>
</evidence>
<comment type="caution">
    <text evidence="2">The sequence shown here is derived from an EMBL/GenBank/DDBJ whole genome shotgun (WGS) entry which is preliminary data.</text>
</comment>
<accession>A0A7W7IRQ8</accession>
<sequence length="383" mass="41947">MSGALTVDNRDVAGLTAEERAQWSAWAADDPDLASPYFRVEFAEITARVSPDCAVAVFRRDGDVVGYFPYQKRGGAIQPIGAPMNDYHGVIAPRGEAPTLAEVARLLDGRRFSVNGWVGASTRGIRSESFRTTIPDNGGYDAWYAARRQAFGKYFKDKERARRSMAVEFGSVDVQIGLRDPALLDELIALKREQYRRTGRHDIFACSWTGDLLHALMAHEQADFGASMAVLRAGGQIAAMEYSLHAGRRFHFWFPAYVPSLARCSPGILLSMETIRLGAEQGYRDFDYGFGGEAYKRYFCDTVQPVTEAAFLGPGLPSAIGAATDALLSMAGADRAEEIRNSLRRRWNVIEACEVTGVDRFKGAALAARAAFAKAMNRTAAAS</sequence>
<dbReference type="Gene3D" id="3.40.630.30">
    <property type="match status" value="1"/>
</dbReference>
<evidence type="ECO:0000313" key="3">
    <source>
        <dbReference type="Proteomes" id="UP000539957"/>
    </source>
</evidence>
<dbReference type="InterPro" id="IPR016181">
    <property type="entry name" value="Acyl_CoA_acyltransferase"/>
</dbReference>
<dbReference type="Pfam" id="PF13480">
    <property type="entry name" value="Acetyltransf_6"/>
    <property type="match status" value="1"/>
</dbReference>
<dbReference type="SUPFAM" id="SSF55729">
    <property type="entry name" value="Acyl-CoA N-acyltransferases (Nat)"/>
    <property type="match status" value="1"/>
</dbReference>
<name>A0A7W7IRQ8_9CAUL</name>